<accession>A0A510JIM0</accession>
<gene>
    <name evidence="2" type="ORF">JCM16775_0939</name>
</gene>
<dbReference type="RefSeq" id="WP_026746613.1">
    <property type="nucleotide sequence ID" value="NZ_AP019823.1"/>
</dbReference>
<evidence type="ECO:0000313" key="3">
    <source>
        <dbReference type="Proteomes" id="UP000321892"/>
    </source>
</evidence>
<proteinExistence type="predicted"/>
<dbReference type="KEGG" id="lhf:JCM16775_0939"/>
<evidence type="ECO:0000256" key="1">
    <source>
        <dbReference type="SAM" id="Phobius"/>
    </source>
</evidence>
<keyword evidence="3" id="KW-1185">Reference proteome</keyword>
<keyword evidence="1" id="KW-1133">Transmembrane helix</keyword>
<dbReference type="EMBL" id="AP019823">
    <property type="protein sequence ID" value="BBM38231.1"/>
    <property type="molecule type" value="Genomic_DNA"/>
</dbReference>
<name>A0A510JIM0_9FUSO</name>
<dbReference type="Proteomes" id="UP000321892">
    <property type="component" value="Chromosome"/>
</dbReference>
<sequence length="123" mass="14719">MAKVKELIERGLELFSKNSVGRLEKFFESAKQENLDISSIDKKYMKFKRTKKKKRFTTIFNYFTFGFSAIGRMAHMAYDAERKEEFKNERMKLQGEIKDVLANENIDDNSRELLQIMDFYLYD</sequence>
<keyword evidence="1" id="KW-0812">Transmembrane</keyword>
<keyword evidence="1" id="KW-0472">Membrane</keyword>
<evidence type="ECO:0000313" key="2">
    <source>
        <dbReference type="EMBL" id="BBM38231.1"/>
    </source>
</evidence>
<dbReference type="AlphaFoldDB" id="A0A510JIM0"/>
<organism evidence="2 3">
    <name type="scientific">Leptotrichia hofstadii</name>
    <dbReference type="NCBI Taxonomy" id="157688"/>
    <lineage>
        <taxon>Bacteria</taxon>
        <taxon>Fusobacteriati</taxon>
        <taxon>Fusobacteriota</taxon>
        <taxon>Fusobacteriia</taxon>
        <taxon>Fusobacteriales</taxon>
        <taxon>Leptotrichiaceae</taxon>
        <taxon>Leptotrichia</taxon>
    </lineage>
</organism>
<feature type="transmembrane region" description="Helical" evidence="1">
    <location>
        <begin position="59"/>
        <end position="78"/>
    </location>
</feature>
<dbReference type="OrthoDB" id="82226at2"/>
<reference evidence="2 3" key="1">
    <citation type="submission" date="2019-07" db="EMBL/GenBank/DDBJ databases">
        <title>Complete Genome Sequence of Leptotrichia hofstadii Strain JCM16775.</title>
        <authorList>
            <person name="Watanabe S."/>
            <person name="Cui L."/>
        </authorList>
    </citation>
    <scope>NUCLEOTIDE SEQUENCE [LARGE SCALE GENOMIC DNA]</scope>
    <source>
        <strain evidence="2 3">JCM16775</strain>
    </source>
</reference>
<protein>
    <submittedName>
        <fullName evidence="2">Uncharacterized protein</fullName>
    </submittedName>
</protein>